<feature type="transmembrane region" description="Helical" evidence="6">
    <location>
        <begin position="263"/>
        <end position="286"/>
    </location>
</feature>
<protein>
    <submittedName>
        <fullName evidence="7">Membrane protein</fullName>
    </submittedName>
</protein>
<organism evidence="7 8">
    <name type="scientific">Natronospira proteinivora</name>
    <dbReference type="NCBI Taxonomy" id="1807133"/>
    <lineage>
        <taxon>Bacteria</taxon>
        <taxon>Pseudomonadati</taxon>
        <taxon>Pseudomonadota</taxon>
        <taxon>Gammaproteobacteria</taxon>
        <taxon>Natronospirales</taxon>
        <taxon>Natronospiraceae</taxon>
        <taxon>Natronospira</taxon>
    </lineage>
</organism>
<dbReference type="Pfam" id="PF03631">
    <property type="entry name" value="Virul_fac_BrkB"/>
    <property type="match status" value="1"/>
</dbReference>
<proteinExistence type="predicted"/>
<keyword evidence="5 6" id="KW-0472">Membrane</keyword>
<accession>A0ABT1G8N6</accession>
<dbReference type="PANTHER" id="PTHR30213:SF0">
    <property type="entry name" value="UPF0761 MEMBRANE PROTEIN YIHY"/>
    <property type="match status" value="1"/>
</dbReference>
<evidence type="ECO:0000256" key="2">
    <source>
        <dbReference type="ARBA" id="ARBA00022475"/>
    </source>
</evidence>
<dbReference type="NCBIfam" id="TIGR00765">
    <property type="entry name" value="yihY_not_rbn"/>
    <property type="match status" value="1"/>
</dbReference>
<comment type="subcellular location">
    <subcellularLocation>
        <location evidence="1">Cell membrane</location>
        <topology evidence="1">Multi-pass membrane protein</topology>
    </subcellularLocation>
</comment>
<feature type="transmembrane region" description="Helical" evidence="6">
    <location>
        <begin position="112"/>
        <end position="133"/>
    </location>
</feature>
<dbReference type="EMBL" id="JALJYF010000002">
    <property type="protein sequence ID" value="MCP1727667.1"/>
    <property type="molecule type" value="Genomic_DNA"/>
</dbReference>
<keyword evidence="4 6" id="KW-1133">Transmembrane helix</keyword>
<name>A0ABT1G8N6_9GAMM</name>
<dbReference type="Gene3D" id="1.10.10.10">
    <property type="entry name" value="Winged helix-like DNA-binding domain superfamily/Winged helix DNA-binding domain"/>
    <property type="match status" value="1"/>
</dbReference>
<keyword evidence="2" id="KW-1003">Cell membrane</keyword>
<dbReference type="RefSeq" id="WP_253448236.1">
    <property type="nucleotide sequence ID" value="NZ_JALJYF010000002.1"/>
</dbReference>
<evidence type="ECO:0000256" key="1">
    <source>
        <dbReference type="ARBA" id="ARBA00004651"/>
    </source>
</evidence>
<evidence type="ECO:0000256" key="5">
    <source>
        <dbReference type="ARBA" id="ARBA00023136"/>
    </source>
</evidence>
<evidence type="ECO:0000256" key="6">
    <source>
        <dbReference type="SAM" id="Phobius"/>
    </source>
</evidence>
<dbReference type="InterPro" id="IPR017039">
    <property type="entry name" value="Virul_fac_BrkB"/>
</dbReference>
<keyword evidence="3 6" id="KW-0812">Transmembrane</keyword>
<keyword evidence="8" id="KW-1185">Reference proteome</keyword>
<sequence>MTPLNPISRFTHWLWSVQIQDLPAKMAWTVRIGRVVHAVFQDASIGQLNLRAMSLVYTTLLSIVPLLAFSFSVLKGFGVHNQLEPILLRTLEPLGDRGPEVVNNILEFVDNIQVGVLGSVGLLLLVYTVYALLQKIEAALNEAWHIRRQRGVTEKFSNYLSVVLVGPVLVFSAVGVTASFSSYTFVERISQVEPFGTLMVWFSTLMPYFLVVAAFTFLYTFVPNTRVRVRAALTGALIAGLAWQTTGWIFAQVIAASARYTAIYSGFASLMFFIIWLYLTWLILLFGGKVSFYIQNPQFVTRLPAATGATHREKEELALSVMYLIGRSYLEGDRPWQFESLCRRLHVRGDVLEDVVARLESAGLILSTEGQSPGFLPGQDIGRMTLKRIRDASRGLSMADDPDAQMRHIPGVKAQLDALETMMDQELASKTLKDFLEDSRQGTDQETA</sequence>
<evidence type="ECO:0000256" key="3">
    <source>
        <dbReference type="ARBA" id="ARBA00022692"/>
    </source>
</evidence>
<gene>
    <name evidence="7" type="ORF">J2T60_001667</name>
</gene>
<dbReference type="InterPro" id="IPR036388">
    <property type="entry name" value="WH-like_DNA-bd_sf"/>
</dbReference>
<comment type="caution">
    <text evidence="7">The sequence shown here is derived from an EMBL/GenBank/DDBJ whole genome shotgun (WGS) entry which is preliminary data.</text>
</comment>
<dbReference type="SUPFAM" id="SSF46785">
    <property type="entry name" value="Winged helix' DNA-binding domain"/>
    <property type="match status" value="1"/>
</dbReference>
<reference evidence="7 8" key="1">
    <citation type="submission" date="2022-03" db="EMBL/GenBank/DDBJ databases">
        <title>Genomic Encyclopedia of Type Strains, Phase III (KMG-III): the genomes of soil and plant-associated and newly described type strains.</title>
        <authorList>
            <person name="Whitman W."/>
        </authorList>
    </citation>
    <scope>NUCLEOTIDE SEQUENCE [LARGE SCALE GENOMIC DNA]</scope>
    <source>
        <strain evidence="7 8">BSker1</strain>
    </source>
</reference>
<evidence type="ECO:0000313" key="7">
    <source>
        <dbReference type="EMBL" id="MCP1727667.1"/>
    </source>
</evidence>
<feature type="transmembrane region" description="Helical" evidence="6">
    <location>
        <begin position="55"/>
        <end position="74"/>
    </location>
</feature>
<feature type="transmembrane region" description="Helical" evidence="6">
    <location>
        <begin position="231"/>
        <end position="251"/>
    </location>
</feature>
<dbReference type="Proteomes" id="UP001523550">
    <property type="component" value="Unassembled WGS sequence"/>
</dbReference>
<evidence type="ECO:0000313" key="8">
    <source>
        <dbReference type="Proteomes" id="UP001523550"/>
    </source>
</evidence>
<dbReference type="InterPro" id="IPR036390">
    <property type="entry name" value="WH_DNA-bd_sf"/>
</dbReference>
<feature type="transmembrane region" description="Helical" evidence="6">
    <location>
        <begin position="156"/>
        <end position="178"/>
    </location>
</feature>
<evidence type="ECO:0000256" key="4">
    <source>
        <dbReference type="ARBA" id="ARBA00022989"/>
    </source>
</evidence>
<feature type="transmembrane region" description="Helical" evidence="6">
    <location>
        <begin position="198"/>
        <end position="219"/>
    </location>
</feature>
<dbReference type="PANTHER" id="PTHR30213">
    <property type="entry name" value="INNER MEMBRANE PROTEIN YHJD"/>
    <property type="match status" value="1"/>
</dbReference>